<keyword evidence="3" id="KW-0560">Oxidoreductase</keyword>
<dbReference type="InterPro" id="IPR036812">
    <property type="entry name" value="NAD(P)_OxRdtase_dom_sf"/>
</dbReference>
<evidence type="ECO:0000313" key="5">
    <source>
        <dbReference type="EMBL" id="MFB9199696.1"/>
    </source>
</evidence>
<reference evidence="5 6" key="1">
    <citation type="submission" date="2024-09" db="EMBL/GenBank/DDBJ databases">
        <authorList>
            <person name="Sun Q."/>
            <person name="Mori K."/>
        </authorList>
    </citation>
    <scope>NUCLEOTIDE SEQUENCE [LARGE SCALE GENOMIC DNA]</scope>
    <source>
        <strain evidence="5 6">CCM 3426</strain>
    </source>
</reference>
<comment type="similarity">
    <text evidence="1">Belongs to the aldo/keto reductase family.</text>
</comment>
<dbReference type="PANTHER" id="PTHR43827">
    <property type="entry name" value="2,5-DIKETO-D-GLUCONIC ACID REDUCTASE"/>
    <property type="match status" value="1"/>
</dbReference>
<sequence length="278" mass="29963">MTTAPTLVLSDGRPMPRLGLGTWPMDDRQARQAVGHALTLGYRLVDTAAGYGNEQGVGAAVAESGVPREELFVTTKLRGAQHGYDLALRGFEESRSRLGLDYVDLYLIHWPLPGHGLFVDTWKAFVRLREEGLARSIGVSNFTPGQIERVVEATGVWPAVNQVELHPGFPQGDLLAWQAGHGVATESWSPLGAGGKLLDDPAVTEVAAAHDRTPAQVVLRWHVQLGAVPIPKSADPGRMRHNLEVFDFELSPEEMARVSALGSGGGRLGGDPDHHVEL</sequence>
<dbReference type="Pfam" id="PF00248">
    <property type="entry name" value="Aldo_ket_red"/>
    <property type="match status" value="1"/>
</dbReference>
<dbReference type="PANTHER" id="PTHR43827:SF3">
    <property type="entry name" value="NADP-DEPENDENT OXIDOREDUCTASE DOMAIN-CONTAINING PROTEIN"/>
    <property type="match status" value="1"/>
</dbReference>
<dbReference type="InterPro" id="IPR020471">
    <property type="entry name" value="AKR"/>
</dbReference>
<keyword evidence="2" id="KW-0521">NADP</keyword>
<comment type="caution">
    <text evidence="5">The sequence shown here is derived from an EMBL/GenBank/DDBJ whole genome shotgun (WGS) entry which is preliminary data.</text>
</comment>
<dbReference type="EMBL" id="JBHMEI010000001">
    <property type="protein sequence ID" value="MFB9199696.1"/>
    <property type="molecule type" value="Genomic_DNA"/>
</dbReference>
<name>A0ABV5I5H7_9ACTN</name>
<accession>A0ABV5I5H7</accession>
<dbReference type="Gene3D" id="3.20.20.100">
    <property type="entry name" value="NADP-dependent oxidoreductase domain"/>
    <property type="match status" value="1"/>
</dbReference>
<evidence type="ECO:0000313" key="6">
    <source>
        <dbReference type="Proteomes" id="UP001589647"/>
    </source>
</evidence>
<dbReference type="PROSITE" id="PS00062">
    <property type="entry name" value="ALDOKETO_REDUCTASE_2"/>
    <property type="match status" value="1"/>
</dbReference>
<dbReference type="InterPro" id="IPR018170">
    <property type="entry name" value="Aldo/ket_reductase_CS"/>
</dbReference>
<evidence type="ECO:0000256" key="2">
    <source>
        <dbReference type="ARBA" id="ARBA00022857"/>
    </source>
</evidence>
<dbReference type="SUPFAM" id="SSF51430">
    <property type="entry name" value="NAD(P)-linked oxidoreductase"/>
    <property type="match status" value="1"/>
</dbReference>
<dbReference type="PIRSF" id="PIRSF000097">
    <property type="entry name" value="AKR"/>
    <property type="match status" value="1"/>
</dbReference>
<protein>
    <submittedName>
        <fullName evidence="5">Aldo/keto reductase</fullName>
    </submittedName>
</protein>
<feature type="domain" description="NADP-dependent oxidoreductase" evidence="4">
    <location>
        <begin position="18"/>
        <end position="261"/>
    </location>
</feature>
<proteinExistence type="inferred from homology"/>
<organism evidence="5 6">
    <name type="scientific">Nonomuraea spiralis</name>
    <dbReference type="NCBI Taxonomy" id="46182"/>
    <lineage>
        <taxon>Bacteria</taxon>
        <taxon>Bacillati</taxon>
        <taxon>Actinomycetota</taxon>
        <taxon>Actinomycetes</taxon>
        <taxon>Streptosporangiales</taxon>
        <taxon>Streptosporangiaceae</taxon>
        <taxon>Nonomuraea</taxon>
    </lineage>
</organism>
<evidence type="ECO:0000256" key="3">
    <source>
        <dbReference type="ARBA" id="ARBA00023002"/>
    </source>
</evidence>
<dbReference type="CDD" id="cd19132">
    <property type="entry name" value="AKR_AKR5D1_E1"/>
    <property type="match status" value="1"/>
</dbReference>
<gene>
    <name evidence="5" type="ORF">ACFFV7_00715</name>
</gene>
<evidence type="ECO:0000259" key="4">
    <source>
        <dbReference type="Pfam" id="PF00248"/>
    </source>
</evidence>
<dbReference type="PRINTS" id="PR00069">
    <property type="entry name" value="ALDKETRDTASE"/>
</dbReference>
<keyword evidence="6" id="KW-1185">Reference proteome</keyword>
<dbReference type="RefSeq" id="WP_189645395.1">
    <property type="nucleotide sequence ID" value="NZ_BMRC01000001.1"/>
</dbReference>
<dbReference type="Proteomes" id="UP001589647">
    <property type="component" value="Unassembled WGS sequence"/>
</dbReference>
<dbReference type="InterPro" id="IPR023210">
    <property type="entry name" value="NADP_OxRdtase_dom"/>
</dbReference>
<evidence type="ECO:0000256" key="1">
    <source>
        <dbReference type="ARBA" id="ARBA00007905"/>
    </source>
</evidence>
<dbReference type="PROSITE" id="PS00798">
    <property type="entry name" value="ALDOKETO_REDUCTASE_1"/>
    <property type="match status" value="1"/>
</dbReference>